<proteinExistence type="predicted"/>
<organism evidence="1 2">
    <name type="scientific">Chromobacterium subtsugae</name>
    <dbReference type="NCBI Taxonomy" id="251747"/>
    <lineage>
        <taxon>Bacteria</taxon>
        <taxon>Pseudomonadati</taxon>
        <taxon>Pseudomonadota</taxon>
        <taxon>Betaproteobacteria</taxon>
        <taxon>Neisseriales</taxon>
        <taxon>Chromobacteriaceae</taxon>
        <taxon>Chromobacterium</taxon>
    </lineage>
</organism>
<dbReference type="Proteomes" id="UP000711178">
    <property type="component" value="Unassembled WGS sequence"/>
</dbReference>
<keyword evidence="2" id="KW-1185">Reference proteome</keyword>
<dbReference type="RefSeq" id="WP_146008422.1">
    <property type="nucleotide sequence ID" value="NZ_CP142381.1"/>
</dbReference>
<dbReference type="GeneID" id="89687617"/>
<comment type="caution">
    <text evidence="1">The sequence shown here is derived from an EMBL/GenBank/DDBJ whole genome shotgun (WGS) entry which is preliminary data.</text>
</comment>
<evidence type="ECO:0000313" key="1">
    <source>
        <dbReference type="EMBL" id="MBW8288932.1"/>
    </source>
</evidence>
<dbReference type="Gene3D" id="3.40.50.300">
    <property type="entry name" value="P-loop containing nucleotide triphosphate hydrolases"/>
    <property type="match status" value="1"/>
</dbReference>
<dbReference type="SUPFAM" id="SSF52540">
    <property type="entry name" value="P-loop containing nucleoside triphosphate hydrolases"/>
    <property type="match status" value="1"/>
</dbReference>
<dbReference type="InterPro" id="IPR027417">
    <property type="entry name" value="P-loop_NTPase"/>
</dbReference>
<name>A0ABS7FFS8_9NEIS</name>
<accession>A0ABS7FFS8</accession>
<sequence>MIAQDLCTLLQREFGCRLLSEIGPAPADIDIFVPIEHRDAVARKVEAYGFIRCGVDHGQLDYRLYEDGKLYILDLLSEFQVYTRYITCLKLNNNGNEAIGKSPVLHKAFKYLCLNRIDKFDFVQQHITQIAAFLRETSNFEWLHPKVLNSAASGSAEALIQVFACSLLGRYTSRDFIRAKLINPILMRYKRIGRGLSIAFVGPDGSGKSFIIDKLSQAASSKQIYMGDWFFFFQKFYSFLIKIPSPYNRVVYLIYPIENYLRTLKVLFFRSIGKLVLIDRFPGTNRNVVHQGVLGKINRITFKIFPKPNLIVLLLARPEVVYARKQELTVEEIREMQNQLQLLLKDTPHLFLDTEQLDPALNQLLKFIEV</sequence>
<protein>
    <submittedName>
        <fullName evidence="1">Uncharacterized protein</fullName>
    </submittedName>
</protein>
<evidence type="ECO:0000313" key="2">
    <source>
        <dbReference type="Proteomes" id="UP000711178"/>
    </source>
</evidence>
<gene>
    <name evidence="1" type="ORF">KIF53_14955</name>
</gene>
<dbReference type="EMBL" id="JAHDTB010000013">
    <property type="protein sequence ID" value="MBW8288932.1"/>
    <property type="molecule type" value="Genomic_DNA"/>
</dbReference>
<reference evidence="1 2" key="1">
    <citation type="submission" date="2021-05" db="EMBL/GenBank/DDBJ databases">
        <title>Draft Whole Genome Sequencing Of Biosensor Chromobacterium violaceum Strain CV026 Reveals A Regulatory RNA In Chromobacterium violaceum Phenotype Regulatory Network.</title>
        <authorList>
            <person name="Hong K.W."/>
            <person name="Chan K.G."/>
            <person name="Chang C.-Y."/>
        </authorList>
    </citation>
    <scope>NUCLEOTIDE SEQUENCE [LARGE SCALE GENOMIC DNA]</scope>
    <source>
        <strain evidence="1 2">ATCC 31532</strain>
    </source>
</reference>